<dbReference type="EMBL" id="BQNB010018271">
    <property type="protein sequence ID" value="GJT72574.1"/>
    <property type="molecule type" value="Genomic_DNA"/>
</dbReference>
<keyword evidence="2" id="KW-1185">Reference proteome</keyword>
<reference evidence="1" key="1">
    <citation type="journal article" date="2022" name="Int. J. Mol. Sci.">
        <title>Draft Genome of Tanacetum Coccineum: Genomic Comparison of Closely Related Tanacetum-Family Plants.</title>
        <authorList>
            <person name="Yamashiro T."/>
            <person name="Shiraishi A."/>
            <person name="Nakayama K."/>
            <person name="Satake H."/>
        </authorList>
    </citation>
    <scope>NUCLEOTIDE SEQUENCE</scope>
</reference>
<comment type="caution">
    <text evidence="1">The sequence shown here is derived from an EMBL/GenBank/DDBJ whole genome shotgun (WGS) entry which is preliminary data.</text>
</comment>
<name>A0ABQ5GBX1_9ASTR</name>
<dbReference type="Proteomes" id="UP001151760">
    <property type="component" value="Unassembled WGS sequence"/>
</dbReference>
<proteinExistence type="predicted"/>
<protein>
    <submittedName>
        <fullName evidence="1">Uncharacterized protein</fullName>
    </submittedName>
</protein>
<sequence>MLHCSRWKCGILACCGRVQLVQFWNTKDVNVGQSPISITIDPNLGTPNAKLFTGESSRKSVNFFTLITLATNGTHVAVLLESIRAISEQFDNMTYGFFLVKRVTYPIVANYVRNTWDSMLENGPWFRSSYDRAMIELQADVELKDTIVVAMPKLNEYPKNIGSDVAKNLKKPSQAPRGVLHNANTSGNKRKDVEFQKEVSNPNSFDVFNLVENDVNLGTNRETSNLASKDANYSGSLLWNVGSSSISTTHIVDKIDKIGKLIIDGKITLMDDEGKPVEQVAYPGDHNVEDEVEPVDNEMASFLA</sequence>
<accession>A0ABQ5GBX1</accession>
<reference evidence="1" key="2">
    <citation type="submission" date="2022-01" db="EMBL/GenBank/DDBJ databases">
        <authorList>
            <person name="Yamashiro T."/>
            <person name="Shiraishi A."/>
            <person name="Satake H."/>
            <person name="Nakayama K."/>
        </authorList>
    </citation>
    <scope>NUCLEOTIDE SEQUENCE</scope>
</reference>
<gene>
    <name evidence="1" type="ORF">Tco_1031860</name>
</gene>
<organism evidence="1 2">
    <name type="scientific">Tanacetum coccineum</name>
    <dbReference type="NCBI Taxonomy" id="301880"/>
    <lineage>
        <taxon>Eukaryota</taxon>
        <taxon>Viridiplantae</taxon>
        <taxon>Streptophyta</taxon>
        <taxon>Embryophyta</taxon>
        <taxon>Tracheophyta</taxon>
        <taxon>Spermatophyta</taxon>
        <taxon>Magnoliopsida</taxon>
        <taxon>eudicotyledons</taxon>
        <taxon>Gunneridae</taxon>
        <taxon>Pentapetalae</taxon>
        <taxon>asterids</taxon>
        <taxon>campanulids</taxon>
        <taxon>Asterales</taxon>
        <taxon>Asteraceae</taxon>
        <taxon>Asteroideae</taxon>
        <taxon>Anthemideae</taxon>
        <taxon>Anthemidinae</taxon>
        <taxon>Tanacetum</taxon>
    </lineage>
</organism>
<evidence type="ECO:0000313" key="2">
    <source>
        <dbReference type="Proteomes" id="UP001151760"/>
    </source>
</evidence>
<evidence type="ECO:0000313" key="1">
    <source>
        <dbReference type="EMBL" id="GJT72574.1"/>
    </source>
</evidence>